<reference evidence="8 9" key="1">
    <citation type="submission" date="2020-05" db="EMBL/GenBank/DDBJ databases">
        <title>Erythrobacter mangrovi sp. nov., isolated from rhizosphere soil of mangrove plant (Kandelia candel).</title>
        <authorList>
            <person name="Ye Y.H."/>
        </authorList>
    </citation>
    <scope>NUCLEOTIDE SEQUENCE [LARGE SCALE GENOMIC DNA]</scope>
    <source>
        <strain evidence="8 9">EB310</strain>
    </source>
</reference>
<dbReference type="InterPro" id="IPR000620">
    <property type="entry name" value="EamA_dom"/>
</dbReference>
<evidence type="ECO:0000256" key="5">
    <source>
        <dbReference type="ARBA" id="ARBA00023136"/>
    </source>
</evidence>
<dbReference type="PROSITE" id="PS51257">
    <property type="entry name" value="PROKAR_LIPOPROTEIN"/>
    <property type="match status" value="1"/>
</dbReference>
<dbReference type="AlphaFoldDB" id="A0A7D4CBL5"/>
<evidence type="ECO:0000256" key="2">
    <source>
        <dbReference type="ARBA" id="ARBA00009853"/>
    </source>
</evidence>
<feature type="transmembrane region" description="Helical" evidence="6">
    <location>
        <begin position="214"/>
        <end position="233"/>
    </location>
</feature>
<keyword evidence="9" id="KW-1185">Reference proteome</keyword>
<gene>
    <name evidence="8" type="ORF">HQR01_00720</name>
</gene>
<evidence type="ECO:0000256" key="6">
    <source>
        <dbReference type="SAM" id="Phobius"/>
    </source>
</evidence>
<feature type="transmembrane region" description="Helical" evidence="6">
    <location>
        <begin position="156"/>
        <end position="176"/>
    </location>
</feature>
<feature type="transmembrane region" description="Helical" evidence="6">
    <location>
        <begin position="240"/>
        <end position="264"/>
    </location>
</feature>
<evidence type="ECO:0000259" key="7">
    <source>
        <dbReference type="Pfam" id="PF00892"/>
    </source>
</evidence>
<evidence type="ECO:0000313" key="8">
    <source>
        <dbReference type="EMBL" id="QKG70009.1"/>
    </source>
</evidence>
<feature type="transmembrane region" description="Helical" evidence="6">
    <location>
        <begin position="46"/>
        <end position="64"/>
    </location>
</feature>
<proteinExistence type="inferred from homology"/>
<accession>A0A7D4CBL5</accession>
<feature type="transmembrane region" description="Helical" evidence="6">
    <location>
        <begin position="84"/>
        <end position="102"/>
    </location>
</feature>
<dbReference type="PANTHER" id="PTHR22911:SF6">
    <property type="entry name" value="SOLUTE CARRIER FAMILY 35 MEMBER G1"/>
    <property type="match status" value="1"/>
</dbReference>
<dbReference type="GO" id="GO:0016020">
    <property type="term" value="C:membrane"/>
    <property type="evidence" value="ECO:0007669"/>
    <property type="project" value="UniProtKB-SubCell"/>
</dbReference>
<dbReference type="Proteomes" id="UP000504693">
    <property type="component" value="Chromosome"/>
</dbReference>
<evidence type="ECO:0000256" key="4">
    <source>
        <dbReference type="ARBA" id="ARBA00022989"/>
    </source>
</evidence>
<name>A0A7D4CBL5_9SPHN</name>
<dbReference type="PANTHER" id="PTHR22911">
    <property type="entry name" value="ACYL-MALONYL CONDENSING ENZYME-RELATED"/>
    <property type="match status" value="1"/>
</dbReference>
<feature type="transmembrane region" description="Helical" evidence="6">
    <location>
        <begin position="131"/>
        <end position="150"/>
    </location>
</feature>
<dbReference type="Pfam" id="PF00892">
    <property type="entry name" value="EamA"/>
    <property type="match status" value="2"/>
</dbReference>
<sequence length="307" mass="33187">MMATREHPHHRPFFALALRLCSAFVLAALLACVKLASQSGIHLAEIMFWRQLPTIPILLTWFALRGQLDVLKTRRTASHARRSGFGLVGMALNFGAATLLPLAVATTLNYSSAIFAVLLSALVLREPTGPWRWSAVALGFAGVAIIAQPWGNELPLLGATIALGAAFMIALISVQLRDLGRTDHPLTIVFYFSLFTVPVLALAMPFVAKSHTPQQWLLLLACGVIGLLGQALLTAALRYGAVASVIVMDYTGLVWATLFGWLVFANIPPATTWIGAPLVIGAGILIAWREHRLGQREPREVQAVSSQ</sequence>
<dbReference type="RefSeq" id="WP_173211895.1">
    <property type="nucleotide sequence ID" value="NZ_CP053921.1"/>
</dbReference>
<evidence type="ECO:0000256" key="1">
    <source>
        <dbReference type="ARBA" id="ARBA00004141"/>
    </source>
</evidence>
<evidence type="ECO:0000256" key="3">
    <source>
        <dbReference type="ARBA" id="ARBA00022692"/>
    </source>
</evidence>
<keyword evidence="5 6" id="KW-0472">Membrane</keyword>
<protein>
    <submittedName>
        <fullName evidence="8">DMT family transporter</fullName>
    </submittedName>
</protein>
<feature type="transmembrane region" description="Helical" evidence="6">
    <location>
        <begin position="270"/>
        <end position="288"/>
    </location>
</feature>
<dbReference type="KEGG" id="emv:HQR01_00720"/>
<feature type="domain" description="EamA" evidence="7">
    <location>
        <begin position="157"/>
        <end position="286"/>
    </location>
</feature>
<comment type="similarity">
    <text evidence="2">Belongs to the drug/metabolite transporter (DMT) superfamily. 10 TMS drug/metabolite exporter (DME) (TC 2.A.7.3) family.</text>
</comment>
<feature type="domain" description="EamA" evidence="7">
    <location>
        <begin position="16"/>
        <end position="146"/>
    </location>
</feature>
<keyword evidence="4 6" id="KW-1133">Transmembrane helix</keyword>
<comment type="subcellular location">
    <subcellularLocation>
        <location evidence="1">Membrane</location>
        <topology evidence="1">Multi-pass membrane protein</topology>
    </subcellularLocation>
</comment>
<dbReference type="EMBL" id="CP053921">
    <property type="protein sequence ID" value="QKG70009.1"/>
    <property type="molecule type" value="Genomic_DNA"/>
</dbReference>
<dbReference type="InterPro" id="IPR037185">
    <property type="entry name" value="EmrE-like"/>
</dbReference>
<feature type="transmembrane region" description="Helical" evidence="6">
    <location>
        <begin position="188"/>
        <end position="208"/>
    </location>
</feature>
<dbReference type="SUPFAM" id="SSF103481">
    <property type="entry name" value="Multidrug resistance efflux transporter EmrE"/>
    <property type="match status" value="2"/>
</dbReference>
<evidence type="ECO:0000313" key="9">
    <source>
        <dbReference type="Proteomes" id="UP000504693"/>
    </source>
</evidence>
<keyword evidence="3 6" id="KW-0812">Transmembrane</keyword>
<organism evidence="8 9">
    <name type="scientific">Erythrobacter mangrovi</name>
    <dbReference type="NCBI Taxonomy" id="2739433"/>
    <lineage>
        <taxon>Bacteria</taxon>
        <taxon>Pseudomonadati</taxon>
        <taxon>Pseudomonadota</taxon>
        <taxon>Alphaproteobacteria</taxon>
        <taxon>Sphingomonadales</taxon>
        <taxon>Erythrobacteraceae</taxon>
        <taxon>Erythrobacter/Porphyrobacter group</taxon>
        <taxon>Erythrobacter</taxon>
    </lineage>
</organism>